<reference evidence="1 2" key="1">
    <citation type="journal article" date="2021" name="Plant Biotechnol. J.">
        <title>Multi-omics assisted identification of the key and species-specific regulatory components of drought-tolerant mechanisms in Gossypium stocksii.</title>
        <authorList>
            <person name="Yu D."/>
            <person name="Ke L."/>
            <person name="Zhang D."/>
            <person name="Wu Y."/>
            <person name="Sun Y."/>
            <person name="Mei J."/>
            <person name="Sun J."/>
            <person name="Sun Y."/>
        </authorList>
    </citation>
    <scope>NUCLEOTIDE SEQUENCE [LARGE SCALE GENOMIC DNA]</scope>
    <source>
        <strain evidence="2">cv. E1</strain>
        <tissue evidence="1">Leaf</tissue>
    </source>
</reference>
<dbReference type="EMBL" id="JAIQCV010000002">
    <property type="protein sequence ID" value="KAH1123180.1"/>
    <property type="molecule type" value="Genomic_DNA"/>
</dbReference>
<organism evidence="1 2">
    <name type="scientific">Gossypium stocksii</name>
    <dbReference type="NCBI Taxonomy" id="47602"/>
    <lineage>
        <taxon>Eukaryota</taxon>
        <taxon>Viridiplantae</taxon>
        <taxon>Streptophyta</taxon>
        <taxon>Embryophyta</taxon>
        <taxon>Tracheophyta</taxon>
        <taxon>Spermatophyta</taxon>
        <taxon>Magnoliopsida</taxon>
        <taxon>eudicotyledons</taxon>
        <taxon>Gunneridae</taxon>
        <taxon>Pentapetalae</taxon>
        <taxon>rosids</taxon>
        <taxon>malvids</taxon>
        <taxon>Malvales</taxon>
        <taxon>Malvaceae</taxon>
        <taxon>Malvoideae</taxon>
        <taxon>Gossypium</taxon>
    </lineage>
</organism>
<name>A0A9D3WHH3_9ROSI</name>
<accession>A0A9D3WHH3</accession>
<gene>
    <name evidence="1" type="ORF">J1N35_006340</name>
</gene>
<sequence length="60" mass="6374">MSCIDDILSFQNEITYVSKYGVVKEDKAGSGGVLRDEEGVARSLFSGPIDAVGSETTEAM</sequence>
<evidence type="ECO:0000313" key="1">
    <source>
        <dbReference type="EMBL" id="KAH1123180.1"/>
    </source>
</evidence>
<evidence type="ECO:0000313" key="2">
    <source>
        <dbReference type="Proteomes" id="UP000828251"/>
    </source>
</evidence>
<dbReference type="Proteomes" id="UP000828251">
    <property type="component" value="Unassembled WGS sequence"/>
</dbReference>
<protein>
    <submittedName>
        <fullName evidence="1">Uncharacterized protein</fullName>
    </submittedName>
</protein>
<proteinExistence type="predicted"/>
<comment type="caution">
    <text evidence="1">The sequence shown here is derived from an EMBL/GenBank/DDBJ whole genome shotgun (WGS) entry which is preliminary data.</text>
</comment>
<dbReference type="AlphaFoldDB" id="A0A9D3WHH3"/>
<keyword evidence="2" id="KW-1185">Reference proteome</keyword>